<evidence type="ECO:0000256" key="3">
    <source>
        <dbReference type="HAMAP-Rule" id="MF_00272"/>
    </source>
</evidence>
<proteinExistence type="inferred from homology"/>
<comment type="cofactor">
    <cofactor evidence="3">
        <name>(R)-lipoate</name>
        <dbReference type="ChEBI" id="CHEBI:83088"/>
    </cofactor>
    <text evidence="3">Binds 1 lipoyl cofactor covalently.</text>
</comment>
<keyword evidence="2 3" id="KW-0450">Lipoyl</keyword>
<dbReference type="Pfam" id="PF01597">
    <property type="entry name" value="GCV_H"/>
    <property type="match status" value="1"/>
</dbReference>
<dbReference type="Gene3D" id="2.40.50.100">
    <property type="match status" value="1"/>
</dbReference>
<dbReference type="Proteomes" id="UP001628193">
    <property type="component" value="Unassembled WGS sequence"/>
</dbReference>
<dbReference type="InterPro" id="IPR017453">
    <property type="entry name" value="GCV_H_sub"/>
</dbReference>
<evidence type="ECO:0000313" key="5">
    <source>
        <dbReference type="EMBL" id="GAB0055763.1"/>
    </source>
</evidence>
<dbReference type="CDD" id="cd06848">
    <property type="entry name" value="GCS_H"/>
    <property type="match status" value="1"/>
</dbReference>
<evidence type="ECO:0000256" key="1">
    <source>
        <dbReference type="ARBA" id="ARBA00009249"/>
    </source>
</evidence>
<dbReference type="SUPFAM" id="SSF51230">
    <property type="entry name" value="Single hybrid motif"/>
    <property type="match status" value="1"/>
</dbReference>
<dbReference type="NCBIfam" id="TIGR00527">
    <property type="entry name" value="gcvH"/>
    <property type="match status" value="1"/>
</dbReference>
<keyword evidence="6" id="KW-1185">Reference proteome</keyword>
<comment type="similarity">
    <text evidence="1 3">Belongs to the GcvH family.</text>
</comment>
<dbReference type="EMBL" id="BAAFGK010000001">
    <property type="protein sequence ID" value="GAB0055763.1"/>
    <property type="molecule type" value="Genomic_DNA"/>
</dbReference>
<organism evidence="5 6">
    <name type="scientific">Candidatus Magnetaquiglobus chichijimensis</name>
    <dbReference type="NCBI Taxonomy" id="3141448"/>
    <lineage>
        <taxon>Bacteria</taxon>
        <taxon>Pseudomonadati</taxon>
        <taxon>Pseudomonadota</taxon>
        <taxon>Magnetococcia</taxon>
        <taxon>Magnetococcales</taxon>
        <taxon>Candidatus Magnetaquicoccaceae</taxon>
        <taxon>Candidatus Magnetaquiglobus</taxon>
    </lineage>
</organism>
<gene>
    <name evidence="3 5" type="primary">gcvH</name>
    <name evidence="5" type="ORF">SIID45300_00058</name>
</gene>
<comment type="function">
    <text evidence="3">The glycine cleavage system catalyzes the degradation of glycine. The H protein shuttles the methylamine group of glycine from the P protein to the T protein.</text>
</comment>
<name>A0ABQ0C4E7_9PROT</name>
<comment type="subunit">
    <text evidence="3">The glycine cleavage system is composed of four proteins: P, T, L and H.</text>
</comment>
<dbReference type="InterPro" id="IPR002930">
    <property type="entry name" value="GCV_H"/>
</dbReference>
<evidence type="ECO:0000313" key="6">
    <source>
        <dbReference type="Proteomes" id="UP001628193"/>
    </source>
</evidence>
<dbReference type="PROSITE" id="PS50968">
    <property type="entry name" value="BIOTINYL_LIPOYL"/>
    <property type="match status" value="1"/>
</dbReference>
<dbReference type="InterPro" id="IPR011053">
    <property type="entry name" value="Single_hybrid_motif"/>
</dbReference>
<reference evidence="5 6" key="1">
    <citation type="submission" date="2024-05" db="EMBL/GenBank/DDBJ databases">
        <authorList>
            <consortium name="Candidatus Magnetaquicoccaceae bacterium FCR-1 genome sequencing consortium"/>
            <person name="Shimoshige H."/>
            <person name="Shimamura S."/>
            <person name="Taoka A."/>
            <person name="Kobayashi H."/>
            <person name="Maekawa T."/>
        </authorList>
    </citation>
    <scope>NUCLEOTIDE SEQUENCE [LARGE SCALE GENOMIC DNA]</scope>
    <source>
        <strain evidence="5 6">FCR-1</strain>
    </source>
</reference>
<dbReference type="HAMAP" id="MF_00272">
    <property type="entry name" value="GcvH"/>
    <property type="match status" value="1"/>
</dbReference>
<reference evidence="5 6" key="2">
    <citation type="submission" date="2024-09" db="EMBL/GenBank/DDBJ databases">
        <title>Draft genome sequence of Candidatus Magnetaquicoccaceae bacterium FCR-1.</title>
        <authorList>
            <person name="Shimoshige H."/>
            <person name="Shimamura S."/>
            <person name="Taoka A."/>
            <person name="Kobayashi H."/>
            <person name="Maekawa T."/>
        </authorList>
    </citation>
    <scope>NUCLEOTIDE SEQUENCE [LARGE SCALE GENOMIC DNA]</scope>
    <source>
        <strain evidence="5 6">FCR-1</strain>
    </source>
</reference>
<dbReference type="InterPro" id="IPR033753">
    <property type="entry name" value="GCV_H/Fam206"/>
</dbReference>
<accession>A0ABQ0C4E7</accession>
<evidence type="ECO:0000259" key="4">
    <source>
        <dbReference type="PROSITE" id="PS50968"/>
    </source>
</evidence>
<feature type="domain" description="Lipoyl-binding" evidence="4">
    <location>
        <begin position="26"/>
        <end position="108"/>
    </location>
</feature>
<feature type="modified residue" description="N6-lipoyllysine" evidence="3">
    <location>
        <position position="67"/>
    </location>
</feature>
<evidence type="ECO:0000256" key="2">
    <source>
        <dbReference type="ARBA" id="ARBA00022823"/>
    </source>
</evidence>
<dbReference type="PANTHER" id="PTHR11715">
    <property type="entry name" value="GLYCINE CLEAVAGE SYSTEM H PROTEIN"/>
    <property type="match status" value="1"/>
</dbReference>
<dbReference type="RefSeq" id="WP_420903475.1">
    <property type="nucleotide sequence ID" value="NZ_BAAFGK010000001.1"/>
</dbReference>
<comment type="caution">
    <text evidence="5">The sequence shown here is derived from an EMBL/GenBank/DDBJ whole genome shotgun (WGS) entry which is preliminary data.</text>
</comment>
<dbReference type="InterPro" id="IPR003016">
    <property type="entry name" value="2-oxoA_DH_lipoyl-BS"/>
</dbReference>
<dbReference type="InterPro" id="IPR000089">
    <property type="entry name" value="Biotin_lipoyl"/>
</dbReference>
<dbReference type="PANTHER" id="PTHR11715:SF3">
    <property type="entry name" value="GLYCINE CLEAVAGE SYSTEM H PROTEIN-RELATED"/>
    <property type="match status" value="1"/>
</dbReference>
<protein>
    <recommendedName>
        <fullName evidence="3">Glycine cleavage system H protein</fullName>
    </recommendedName>
</protein>
<dbReference type="NCBIfam" id="NF002270">
    <property type="entry name" value="PRK01202.1"/>
    <property type="match status" value="1"/>
</dbReference>
<dbReference type="PROSITE" id="PS00189">
    <property type="entry name" value="LIPOYL"/>
    <property type="match status" value="1"/>
</dbReference>
<sequence length="134" mass="14760">MSEIGEIPRDLRYSREHEWARVLDSEVEVGITAYAAHALGDVVFVELPKVGTRLEQGKPFGVVESVKSVSDLFAPVNGTVSAINSELESAPERVNEAPYAEGWMIRLRPDQPDTVNGMLSADDYRTMLESDSHG</sequence>